<dbReference type="Proteomes" id="UP001469553">
    <property type="component" value="Unassembled WGS sequence"/>
</dbReference>
<comment type="caution">
    <text evidence="1">The sequence shown here is derived from an EMBL/GenBank/DDBJ whole genome shotgun (WGS) entry which is preliminary data.</text>
</comment>
<organism evidence="1 2">
    <name type="scientific">Ameca splendens</name>
    <dbReference type="NCBI Taxonomy" id="208324"/>
    <lineage>
        <taxon>Eukaryota</taxon>
        <taxon>Metazoa</taxon>
        <taxon>Chordata</taxon>
        <taxon>Craniata</taxon>
        <taxon>Vertebrata</taxon>
        <taxon>Euteleostomi</taxon>
        <taxon>Actinopterygii</taxon>
        <taxon>Neopterygii</taxon>
        <taxon>Teleostei</taxon>
        <taxon>Neoteleostei</taxon>
        <taxon>Acanthomorphata</taxon>
        <taxon>Ovalentaria</taxon>
        <taxon>Atherinomorphae</taxon>
        <taxon>Cyprinodontiformes</taxon>
        <taxon>Goodeidae</taxon>
        <taxon>Ameca</taxon>
    </lineage>
</organism>
<sequence>MKILSNKTSHLLAFRNTKWIGNLHALSVHPFHIQFSADVLKDTLRFVYLDNPAMGTTLTRSSLSRLSFSQQQGPLFTSQCESTFNQGRCGILGLIRRGLCE</sequence>
<reference evidence="1 2" key="1">
    <citation type="submission" date="2021-06" db="EMBL/GenBank/DDBJ databases">
        <authorList>
            <person name="Palmer J.M."/>
        </authorList>
    </citation>
    <scope>NUCLEOTIDE SEQUENCE [LARGE SCALE GENOMIC DNA]</scope>
    <source>
        <strain evidence="1 2">AS_MEX2019</strain>
        <tissue evidence="1">Muscle</tissue>
    </source>
</reference>
<evidence type="ECO:0000313" key="2">
    <source>
        <dbReference type="Proteomes" id="UP001469553"/>
    </source>
</evidence>
<gene>
    <name evidence="1" type="ORF">AMECASPLE_015946</name>
</gene>
<accession>A0ABV0XRA3</accession>
<keyword evidence="2" id="KW-1185">Reference proteome</keyword>
<protein>
    <submittedName>
        <fullName evidence="1">Uncharacterized protein</fullName>
    </submittedName>
</protein>
<proteinExistence type="predicted"/>
<dbReference type="EMBL" id="JAHRIP010010547">
    <property type="protein sequence ID" value="MEQ2283865.1"/>
    <property type="molecule type" value="Genomic_DNA"/>
</dbReference>
<evidence type="ECO:0000313" key="1">
    <source>
        <dbReference type="EMBL" id="MEQ2283865.1"/>
    </source>
</evidence>
<name>A0ABV0XRA3_9TELE</name>